<comment type="similarity">
    <text evidence="1">Belongs to the glycosyl hydrolase 43 family.</text>
</comment>
<dbReference type="PANTHER" id="PTHR42812:SF12">
    <property type="entry name" value="BETA-XYLOSIDASE-RELATED"/>
    <property type="match status" value="1"/>
</dbReference>
<dbReference type="Proteomes" id="UP000280825">
    <property type="component" value="Unassembled WGS sequence"/>
</dbReference>
<protein>
    <submittedName>
        <fullName evidence="4">Glycoside hydrolase</fullName>
    </submittedName>
</protein>
<evidence type="ECO:0000313" key="5">
    <source>
        <dbReference type="Proteomes" id="UP000280825"/>
    </source>
</evidence>
<dbReference type="SUPFAM" id="SSF75005">
    <property type="entry name" value="Arabinanase/levansucrase/invertase"/>
    <property type="match status" value="1"/>
</dbReference>
<dbReference type="InterPro" id="IPR006710">
    <property type="entry name" value="Glyco_hydro_43"/>
</dbReference>
<evidence type="ECO:0000256" key="1">
    <source>
        <dbReference type="ARBA" id="ARBA00009865"/>
    </source>
</evidence>
<evidence type="ECO:0000256" key="2">
    <source>
        <dbReference type="ARBA" id="ARBA00022801"/>
    </source>
</evidence>
<evidence type="ECO:0000313" key="4">
    <source>
        <dbReference type="EMBL" id="RTY94318.1"/>
    </source>
</evidence>
<feature type="non-terminal residue" evidence="4">
    <location>
        <position position="1"/>
    </location>
</feature>
<dbReference type="Gene3D" id="2.115.10.20">
    <property type="entry name" value="Glycosyl hydrolase domain, family 43"/>
    <property type="match status" value="1"/>
</dbReference>
<name>A0A3S0PKN3_9FLAO</name>
<evidence type="ECO:0000256" key="3">
    <source>
        <dbReference type="ARBA" id="ARBA00023295"/>
    </source>
</evidence>
<proteinExistence type="inferred from homology"/>
<dbReference type="PANTHER" id="PTHR42812">
    <property type="entry name" value="BETA-XYLOSIDASE"/>
    <property type="match status" value="1"/>
</dbReference>
<organism evidence="4 5">
    <name type="scientific">Flavobacterium bomense</name>
    <dbReference type="NCBI Taxonomy" id="2497483"/>
    <lineage>
        <taxon>Bacteria</taxon>
        <taxon>Pseudomonadati</taxon>
        <taxon>Bacteroidota</taxon>
        <taxon>Flavobacteriia</taxon>
        <taxon>Flavobacteriales</taxon>
        <taxon>Flavobacteriaceae</taxon>
        <taxon>Flavobacterium</taxon>
    </lineage>
</organism>
<dbReference type="AlphaFoldDB" id="A0A3S0PKN3"/>
<gene>
    <name evidence="4" type="ORF">EKL98_17225</name>
</gene>
<keyword evidence="5" id="KW-1185">Reference proteome</keyword>
<accession>A0A3S0PKN3</accession>
<dbReference type="InterPro" id="IPR051795">
    <property type="entry name" value="Glycosyl_Hydrlase_43"/>
</dbReference>
<sequence>GDNCCGEKAHYAVMVARSKNAEGPFETLEEAEKTANSVIINKNDKWIAPGHNSVVTDDNGQEWMVYHAIDSKKPNGGRIILIDKITYKNGWPTVNSGTPSTTPIIKPTIK</sequence>
<reference evidence="4 5" key="1">
    <citation type="submission" date="2018-12" db="EMBL/GenBank/DDBJ databases">
        <title>Flavobacterium sp. nov., isolated from glacier ice.</title>
        <authorList>
            <person name="Liu Q."/>
            <person name="Xin Y.-H."/>
        </authorList>
    </citation>
    <scope>NUCLEOTIDE SEQUENCE [LARGE SCALE GENOMIC DNA]</scope>
    <source>
        <strain evidence="4 5">RB1N8</strain>
    </source>
</reference>
<dbReference type="Pfam" id="PF04616">
    <property type="entry name" value="Glyco_hydro_43"/>
    <property type="match status" value="1"/>
</dbReference>
<comment type="caution">
    <text evidence="4">The sequence shown here is derived from an EMBL/GenBank/DDBJ whole genome shotgun (WGS) entry which is preliminary data.</text>
</comment>
<keyword evidence="2 4" id="KW-0378">Hydrolase</keyword>
<dbReference type="GO" id="GO:0004553">
    <property type="term" value="F:hydrolase activity, hydrolyzing O-glycosyl compounds"/>
    <property type="evidence" value="ECO:0007669"/>
    <property type="project" value="InterPro"/>
</dbReference>
<keyword evidence="3" id="KW-0326">Glycosidase</keyword>
<dbReference type="InterPro" id="IPR023296">
    <property type="entry name" value="Glyco_hydro_beta-prop_sf"/>
</dbReference>
<dbReference type="EMBL" id="RYDJ01000270">
    <property type="protein sequence ID" value="RTY94318.1"/>
    <property type="molecule type" value="Genomic_DNA"/>
</dbReference>
<dbReference type="GO" id="GO:0005975">
    <property type="term" value="P:carbohydrate metabolic process"/>
    <property type="evidence" value="ECO:0007669"/>
    <property type="project" value="InterPro"/>
</dbReference>
<dbReference type="RefSeq" id="WP_148104481.1">
    <property type="nucleotide sequence ID" value="NZ_RYDJ01000270.1"/>
</dbReference>